<dbReference type="PANTHER" id="PTHR39186">
    <property type="entry name" value="DUF2071 FAMILY PROTEIN"/>
    <property type="match status" value="1"/>
</dbReference>
<comment type="caution">
    <text evidence="1">The sequence shown here is derived from an EMBL/GenBank/DDBJ whole genome shotgun (WGS) entry which is preliminary data.</text>
</comment>
<gene>
    <name evidence="1" type="ORF">ACFOUO_12040</name>
</gene>
<dbReference type="SUPFAM" id="SSF160104">
    <property type="entry name" value="Acetoacetate decarboxylase-like"/>
    <property type="match status" value="1"/>
</dbReference>
<proteinExistence type="predicted"/>
<dbReference type="Proteomes" id="UP001595843">
    <property type="component" value="Unassembled WGS sequence"/>
</dbReference>
<dbReference type="PANTHER" id="PTHR39186:SF1">
    <property type="entry name" value="DUF2071 DOMAIN-CONTAINING PROTEIN"/>
    <property type="match status" value="1"/>
</dbReference>
<evidence type="ECO:0000313" key="2">
    <source>
        <dbReference type="Proteomes" id="UP001595843"/>
    </source>
</evidence>
<organism evidence="1 2">
    <name type="scientific">Salinithrix halophila</name>
    <dbReference type="NCBI Taxonomy" id="1485204"/>
    <lineage>
        <taxon>Bacteria</taxon>
        <taxon>Bacillati</taxon>
        <taxon>Bacillota</taxon>
        <taxon>Bacilli</taxon>
        <taxon>Bacillales</taxon>
        <taxon>Thermoactinomycetaceae</taxon>
        <taxon>Salinithrix</taxon>
    </lineage>
</organism>
<sequence length="247" mass="29212">MLNQTSHRPWKLPKKPWVMSQTWGKALFSHWPVSVDQIRDLVPPILEIDTFDNQAWISVVPFEMSDIQLRLLPAFPLANLFPELNVRTYVIYQGKPGVFFFSCDAANPLAVVFARSIYHLPYLNARMCLAQKEEEIEFKSKRTHRNTPKAEFHCLYKPVSDVFFAQKDSLDYWLMERYCLYTTYHKKLFRTNIHHLPWPLQHAEAEFIHNTMVDPWRISIPKNQRPLLHYANSINVLAWQHFCVIGN</sequence>
<dbReference type="InterPro" id="IPR018644">
    <property type="entry name" value="DUF2071"/>
</dbReference>
<accession>A0ABV8JKL3</accession>
<dbReference type="Gene3D" id="2.40.400.10">
    <property type="entry name" value="Acetoacetate decarboxylase-like"/>
    <property type="match status" value="1"/>
</dbReference>
<evidence type="ECO:0000313" key="1">
    <source>
        <dbReference type="EMBL" id="MFC4077528.1"/>
    </source>
</evidence>
<dbReference type="EMBL" id="JBHSAP010000015">
    <property type="protein sequence ID" value="MFC4077528.1"/>
    <property type="molecule type" value="Genomic_DNA"/>
</dbReference>
<reference evidence="2" key="1">
    <citation type="journal article" date="2019" name="Int. J. Syst. Evol. Microbiol.">
        <title>The Global Catalogue of Microorganisms (GCM) 10K type strain sequencing project: providing services to taxonomists for standard genome sequencing and annotation.</title>
        <authorList>
            <consortium name="The Broad Institute Genomics Platform"/>
            <consortium name="The Broad Institute Genome Sequencing Center for Infectious Disease"/>
            <person name="Wu L."/>
            <person name="Ma J."/>
        </authorList>
    </citation>
    <scope>NUCLEOTIDE SEQUENCE [LARGE SCALE GENOMIC DNA]</scope>
    <source>
        <strain evidence="2">IBRC-M 10813</strain>
    </source>
</reference>
<dbReference type="Pfam" id="PF09844">
    <property type="entry name" value="DUF2071"/>
    <property type="match status" value="1"/>
</dbReference>
<name>A0ABV8JKL3_9BACL</name>
<dbReference type="InterPro" id="IPR023375">
    <property type="entry name" value="ADC_dom_sf"/>
</dbReference>
<protein>
    <submittedName>
        <fullName evidence="1">YqjF family protein</fullName>
    </submittedName>
</protein>
<dbReference type="RefSeq" id="WP_380705337.1">
    <property type="nucleotide sequence ID" value="NZ_JBHSAP010000015.1"/>
</dbReference>
<keyword evidence="2" id="KW-1185">Reference proteome</keyword>